<evidence type="ECO:0000256" key="1">
    <source>
        <dbReference type="ARBA" id="ARBA00004575"/>
    </source>
</evidence>
<evidence type="ECO:0000256" key="7">
    <source>
        <dbReference type="ARBA" id="ARBA00023242"/>
    </source>
</evidence>
<dbReference type="PANTHER" id="PTHR13598">
    <property type="entry name" value="AT07567P-RELATED"/>
    <property type="match status" value="1"/>
</dbReference>
<evidence type="ECO:0000256" key="2">
    <source>
        <dbReference type="ARBA" id="ARBA00005748"/>
    </source>
</evidence>
<organism evidence="11">
    <name type="scientific">Culex tarsalis</name>
    <name type="common">Encephalitis mosquito</name>
    <dbReference type="NCBI Taxonomy" id="7177"/>
    <lineage>
        <taxon>Eukaryota</taxon>
        <taxon>Metazoa</taxon>
        <taxon>Ecdysozoa</taxon>
        <taxon>Arthropoda</taxon>
        <taxon>Hexapoda</taxon>
        <taxon>Insecta</taxon>
        <taxon>Pterygota</taxon>
        <taxon>Neoptera</taxon>
        <taxon>Endopterygota</taxon>
        <taxon>Diptera</taxon>
        <taxon>Nematocera</taxon>
        <taxon>Culicoidea</taxon>
        <taxon>Culicidae</taxon>
        <taxon>Culicinae</taxon>
        <taxon>Culicini</taxon>
        <taxon>Culex</taxon>
        <taxon>Culex</taxon>
    </lineage>
</organism>
<comment type="similarity">
    <text evidence="2">Belongs to the NEMP family.</text>
</comment>
<feature type="transmembrane region" description="Helical" evidence="9">
    <location>
        <begin position="264"/>
        <end position="281"/>
    </location>
</feature>
<dbReference type="AlphaFoldDB" id="A0A1Q3F5N7"/>
<comment type="subcellular location">
    <subcellularLocation>
        <location evidence="1">Nucleus inner membrane</location>
        <topology evidence="1">Multi-pass membrane protein</topology>
        <orientation evidence="1">Nucleoplasmic side</orientation>
    </subcellularLocation>
</comment>
<keyword evidence="5 9" id="KW-1133">Transmembrane helix</keyword>
<keyword evidence="7" id="KW-0539">Nucleus</keyword>
<dbReference type="GO" id="GO:0005637">
    <property type="term" value="C:nuclear inner membrane"/>
    <property type="evidence" value="ECO:0007669"/>
    <property type="project" value="UniProtKB-SubCell"/>
</dbReference>
<name>A0A1Q3F5N7_CULTA</name>
<feature type="region of interest" description="Disordered" evidence="8">
    <location>
        <begin position="394"/>
        <end position="470"/>
    </location>
</feature>
<feature type="transmembrane region" description="Helical" evidence="9">
    <location>
        <begin position="287"/>
        <end position="305"/>
    </location>
</feature>
<feature type="compositionally biased region" description="Acidic residues" evidence="8">
    <location>
        <begin position="394"/>
        <end position="406"/>
    </location>
</feature>
<dbReference type="InterPro" id="IPR019358">
    <property type="entry name" value="NEMP_fam"/>
</dbReference>
<feature type="transmembrane region" description="Helical" evidence="9">
    <location>
        <begin position="203"/>
        <end position="221"/>
    </location>
</feature>
<reference evidence="11" key="1">
    <citation type="submission" date="2017-01" db="EMBL/GenBank/DDBJ databases">
        <title>A deep insight into the sialotranscriptome of adult male and female Cluex tarsalis mosquitoes.</title>
        <authorList>
            <person name="Ribeiro J.M."/>
            <person name="Moreira F."/>
            <person name="Bernard K.A."/>
            <person name="Calvo E."/>
        </authorList>
    </citation>
    <scope>NUCLEOTIDE SEQUENCE</scope>
    <source>
        <strain evidence="11">Kern County</strain>
        <tissue evidence="11">Salivary glands</tissue>
    </source>
</reference>
<dbReference type="Pfam" id="PF10225">
    <property type="entry name" value="NEMP"/>
    <property type="match status" value="1"/>
</dbReference>
<proteinExistence type="inferred from homology"/>
<sequence length="470" mass="53633">MQLPPCLLLLLLIFGASSLCWAATQGVGVFYLEPDGVIAYKPDPNRIFRPGLRTYCYRGKEKQLGRLFQTIILNFECDHEDFSQYEGGSPEEVRAHHETEQSLFSFNFLSNSRKRVIKLDPFNQSCIGVVSGEAYTVRLNLIRIDFWRILLLAAGVFVFLSAAKLSDNALFYYICGIFLGVFASFLVVVYLTSKIFPRKPMMYGVMLGGWTLGIYFAQMLFDNLRLIFVTYQVYVFWYVLVTGFISFVVCYRMGPPKNQRSKDLIKWSLQLAAIAAIFFASAYREATTGFCIALTICYYFPRTLLAKVTSLYRRRFPPKRRLLTVEEFNEQGARETIKALDELREFCSSPNCKQWNTVLKLKDPVRFASFMEGSSHLIDDEILEYETANFNDAEDISDDEEEEEQEVTTPSNVRYRKATMSSNGISTSTPTTTTAGRILAGARGNSRSRSRQPVPTAPLRDEFELSDDED</sequence>
<protein>
    <submittedName>
        <fullName evidence="11">Uncharacterized protein</fullName>
    </submittedName>
</protein>
<evidence type="ECO:0000256" key="5">
    <source>
        <dbReference type="ARBA" id="ARBA00022989"/>
    </source>
</evidence>
<feature type="transmembrane region" description="Helical" evidence="9">
    <location>
        <begin position="146"/>
        <end position="163"/>
    </location>
</feature>
<dbReference type="PANTHER" id="PTHR13598:SF1">
    <property type="entry name" value="AT07567P-RELATED"/>
    <property type="match status" value="1"/>
</dbReference>
<evidence type="ECO:0000256" key="10">
    <source>
        <dbReference type="SAM" id="SignalP"/>
    </source>
</evidence>
<feature type="signal peptide" evidence="10">
    <location>
        <begin position="1"/>
        <end position="22"/>
    </location>
</feature>
<evidence type="ECO:0000256" key="9">
    <source>
        <dbReference type="SAM" id="Phobius"/>
    </source>
</evidence>
<evidence type="ECO:0000256" key="6">
    <source>
        <dbReference type="ARBA" id="ARBA00023136"/>
    </source>
</evidence>
<accession>A0A1Q3F5N7</accession>
<feature type="chain" id="PRO_5013224722" evidence="10">
    <location>
        <begin position="23"/>
        <end position="470"/>
    </location>
</feature>
<evidence type="ECO:0000256" key="3">
    <source>
        <dbReference type="ARBA" id="ARBA00022692"/>
    </source>
</evidence>
<evidence type="ECO:0000256" key="8">
    <source>
        <dbReference type="SAM" id="MobiDB-lite"/>
    </source>
</evidence>
<keyword evidence="3 9" id="KW-0812">Transmembrane</keyword>
<evidence type="ECO:0000256" key="4">
    <source>
        <dbReference type="ARBA" id="ARBA00022729"/>
    </source>
</evidence>
<feature type="transmembrane region" description="Helical" evidence="9">
    <location>
        <begin position="169"/>
        <end position="191"/>
    </location>
</feature>
<keyword evidence="4 10" id="KW-0732">Signal</keyword>
<keyword evidence="6 9" id="KW-0472">Membrane</keyword>
<dbReference type="EMBL" id="GFDL01012178">
    <property type="protein sequence ID" value="JAV22867.1"/>
    <property type="molecule type" value="Transcribed_RNA"/>
</dbReference>
<feature type="transmembrane region" description="Helical" evidence="9">
    <location>
        <begin position="233"/>
        <end position="252"/>
    </location>
</feature>
<evidence type="ECO:0000313" key="11">
    <source>
        <dbReference type="EMBL" id="JAV22867.1"/>
    </source>
</evidence>